<reference evidence="1 2" key="1">
    <citation type="submission" date="2016-12" db="EMBL/GenBank/DDBJ databases">
        <authorList>
            <person name="Song W.-J."/>
            <person name="Kurnit D.M."/>
        </authorList>
    </citation>
    <scope>NUCLEOTIDE SEQUENCE [LARGE SCALE GENOMIC DNA]</scope>
    <source>
        <strain evidence="1 2">IMCC3135</strain>
    </source>
</reference>
<dbReference type="Proteomes" id="UP000250079">
    <property type="component" value="Chromosome"/>
</dbReference>
<dbReference type="Gene3D" id="3.40.50.150">
    <property type="entry name" value="Vaccinia Virus protein VP39"/>
    <property type="match status" value="1"/>
</dbReference>
<dbReference type="AlphaFoldDB" id="A0A2Z2NTB6"/>
<evidence type="ECO:0000313" key="1">
    <source>
        <dbReference type="EMBL" id="ASJ70847.1"/>
    </source>
</evidence>
<dbReference type="SUPFAM" id="SSF53335">
    <property type="entry name" value="S-adenosyl-L-methionine-dependent methyltransferases"/>
    <property type="match status" value="1"/>
</dbReference>
<dbReference type="EMBL" id="CP018632">
    <property type="protein sequence ID" value="ASJ70847.1"/>
    <property type="molecule type" value="Genomic_DNA"/>
</dbReference>
<gene>
    <name evidence="1" type="ORF">IMCC3135_03670</name>
</gene>
<name>A0A2Z2NTB6_9GAMM</name>
<protein>
    <submittedName>
        <fullName evidence="1">Uncharacterized protein</fullName>
    </submittedName>
</protein>
<organism evidence="1 2">
    <name type="scientific">Granulosicoccus antarcticus IMCC3135</name>
    <dbReference type="NCBI Taxonomy" id="1192854"/>
    <lineage>
        <taxon>Bacteria</taxon>
        <taxon>Pseudomonadati</taxon>
        <taxon>Pseudomonadota</taxon>
        <taxon>Gammaproteobacteria</taxon>
        <taxon>Chromatiales</taxon>
        <taxon>Granulosicoccaceae</taxon>
        <taxon>Granulosicoccus</taxon>
    </lineage>
</organism>
<dbReference type="KEGG" id="gai:IMCC3135_03670"/>
<evidence type="ECO:0000313" key="2">
    <source>
        <dbReference type="Proteomes" id="UP000250079"/>
    </source>
</evidence>
<proteinExistence type="predicted"/>
<accession>A0A2Z2NTB6</accession>
<keyword evidence="2" id="KW-1185">Reference proteome</keyword>
<dbReference type="InterPro" id="IPR029063">
    <property type="entry name" value="SAM-dependent_MTases_sf"/>
</dbReference>
<sequence>MHHSVSATPLQSETDSEIFDNTVNLVPDATQTCQIVRSSYLVERLFKTPENNLFNYVKFQLVNDHIKALGLHTPRLMDIGCGLQVAKRFLSALNPGIRYFGIDYESTFVPDAVVDLNEPGALETPMDWSPNVVMLLDVLEHLHEDSDDLSEVVKHVAVTMPEDAQVIITVPQLYRLDRLKLPHLHYPEHKIRLTQAEWRAIIEKHFDILDVQGVGYLSVLPYLPMFSRHYKADNRLGRLFSHLRSHTFEKSWLKPADLFLSRTLGKIPLFKTLSNDILFVAKPRKSSRISN</sequence>